<dbReference type="Pfam" id="PF00172">
    <property type="entry name" value="Zn_clus"/>
    <property type="match status" value="1"/>
</dbReference>
<dbReference type="EMBL" id="AMGY01000004">
    <property type="protein sequence ID" value="EXJ84264.1"/>
    <property type="molecule type" value="Genomic_DNA"/>
</dbReference>
<dbReference type="Gene3D" id="4.10.240.10">
    <property type="entry name" value="Zn(2)-C6 fungal-type DNA-binding domain"/>
    <property type="match status" value="1"/>
</dbReference>
<evidence type="ECO:0000259" key="7">
    <source>
        <dbReference type="PROSITE" id="PS50048"/>
    </source>
</evidence>
<evidence type="ECO:0000256" key="2">
    <source>
        <dbReference type="ARBA" id="ARBA00023015"/>
    </source>
</evidence>
<organism evidence="8 9">
    <name type="scientific">Capronia epimyces CBS 606.96</name>
    <dbReference type="NCBI Taxonomy" id="1182542"/>
    <lineage>
        <taxon>Eukaryota</taxon>
        <taxon>Fungi</taxon>
        <taxon>Dikarya</taxon>
        <taxon>Ascomycota</taxon>
        <taxon>Pezizomycotina</taxon>
        <taxon>Eurotiomycetes</taxon>
        <taxon>Chaetothyriomycetidae</taxon>
        <taxon>Chaetothyriales</taxon>
        <taxon>Herpotrichiellaceae</taxon>
        <taxon>Capronia</taxon>
    </lineage>
</organism>
<dbReference type="HOGENOM" id="CLU_015502_2_0_1"/>
<dbReference type="PANTHER" id="PTHR47431">
    <property type="entry name" value="ZN(II)2CYS6 TRANSCRIPTION FACTOR (EUROFUNG)-RELATED"/>
    <property type="match status" value="1"/>
</dbReference>
<feature type="region of interest" description="Disordered" evidence="6">
    <location>
        <begin position="70"/>
        <end position="138"/>
    </location>
</feature>
<feature type="compositionally biased region" description="Polar residues" evidence="6">
    <location>
        <begin position="75"/>
        <end position="92"/>
    </location>
</feature>
<dbReference type="InterPro" id="IPR007219">
    <property type="entry name" value="XnlR_reg_dom"/>
</dbReference>
<evidence type="ECO:0000256" key="6">
    <source>
        <dbReference type="SAM" id="MobiDB-lite"/>
    </source>
</evidence>
<dbReference type="GeneID" id="19169049"/>
<dbReference type="PANTHER" id="PTHR47431:SF4">
    <property type="entry name" value="ZN(II)2CYS6 TRANSCRIPTION FACTOR (EUROFUNG)"/>
    <property type="match status" value="1"/>
</dbReference>
<evidence type="ECO:0000256" key="5">
    <source>
        <dbReference type="ARBA" id="ARBA00023242"/>
    </source>
</evidence>
<dbReference type="AlphaFoldDB" id="W9YPS7"/>
<dbReference type="GO" id="GO:0000981">
    <property type="term" value="F:DNA-binding transcription factor activity, RNA polymerase II-specific"/>
    <property type="evidence" value="ECO:0007669"/>
    <property type="project" value="InterPro"/>
</dbReference>
<accession>W9YPS7</accession>
<dbReference type="Pfam" id="PF04082">
    <property type="entry name" value="Fungal_trans"/>
    <property type="match status" value="1"/>
</dbReference>
<dbReference type="CDD" id="cd12148">
    <property type="entry name" value="fungal_TF_MHR"/>
    <property type="match status" value="1"/>
</dbReference>
<dbReference type="GO" id="GO:0008270">
    <property type="term" value="F:zinc ion binding"/>
    <property type="evidence" value="ECO:0007669"/>
    <property type="project" value="InterPro"/>
</dbReference>
<comment type="caution">
    <text evidence="8">The sequence shown here is derived from an EMBL/GenBank/DDBJ whole genome shotgun (WGS) entry which is preliminary data.</text>
</comment>
<evidence type="ECO:0000256" key="4">
    <source>
        <dbReference type="ARBA" id="ARBA00023163"/>
    </source>
</evidence>
<feature type="region of interest" description="Disordered" evidence="6">
    <location>
        <begin position="555"/>
        <end position="598"/>
    </location>
</feature>
<feature type="domain" description="Zn(2)-C6 fungal-type" evidence="7">
    <location>
        <begin position="22"/>
        <end position="52"/>
    </location>
</feature>
<evidence type="ECO:0000256" key="3">
    <source>
        <dbReference type="ARBA" id="ARBA00023125"/>
    </source>
</evidence>
<dbReference type="PROSITE" id="PS00463">
    <property type="entry name" value="ZN2_CY6_FUNGAL_1"/>
    <property type="match status" value="1"/>
</dbReference>
<keyword evidence="2" id="KW-0805">Transcription regulation</keyword>
<dbReference type="InterPro" id="IPR036864">
    <property type="entry name" value="Zn2-C6_fun-type_DNA-bd_sf"/>
</dbReference>
<dbReference type="RefSeq" id="XP_007733249.1">
    <property type="nucleotide sequence ID" value="XM_007735059.1"/>
</dbReference>
<dbReference type="SUPFAM" id="SSF57701">
    <property type="entry name" value="Zn2/Cys6 DNA-binding domain"/>
    <property type="match status" value="1"/>
</dbReference>
<dbReference type="eggNOG" id="ENOG502RF8N">
    <property type="taxonomic scope" value="Eukaryota"/>
</dbReference>
<dbReference type="GO" id="GO:0003677">
    <property type="term" value="F:DNA binding"/>
    <property type="evidence" value="ECO:0007669"/>
    <property type="project" value="UniProtKB-KW"/>
</dbReference>
<keyword evidence="5" id="KW-0539">Nucleus</keyword>
<name>W9YPS7_9EURO</name>
<reference evidence="8 9" key="1">
    <citation type="submission" date="2013-03" db="EMBL/GenBank/DDBJ databases">
        <title>The Genome Sequence of Capronia epimyces CBS 606.96.</title>
        <authorList>
            <consortium name="The Broad Institute Genomics Platform"/>
            <person name="Cuomo C."/>
            <person name="de Hoog S."/>
            <person name="Gorbushina A."/>
            <person name="Walker B."/>
            <person name="Young S.K."/>
            <person name="Zeng Q."/>
            <person name="Gargeya S."/>
            <person name="Fitzgerald M."/>
            <person name="Haas B."/>
            <person name="Abouelleil A."/>
            <person name="Allen A.W."/>
            <person name="Alvarado L."/>
            <person name="Arachchi H.M."/>
            <person name="Berlin A.M."/>
            <person name="Chapman S.B."/>
            <person name="Gainer-Dewar J."/>
            <person name="Goldberg J."/>
            <person name="Griggs A."/>
            <person name="Gujja S."/>
            <person name="Hansen M."/>
            <person name="Howarth C."/>
            <person name="Imamovic A."/>
            <person name="Ireland A."/>
            <person name="Larimer J."/>
            <person name="McCowan C."/>
            <person name="Murphy C."/>
            <person name="Pearson M."/>
            <person name="Poon T.W."/>
            <person name="Priest M."/>
            <person name="Roberts A."/>
            <person name="Saif S."/>
            <person name="Shea T."/>
            <person name="Sisk P."/>
            <person name="Sykes S."/>
            <person name="Wortman J."/>
            <person name="Nusbaum C."/>
            <person name="Birren B."/>
        </authorList>
    </citation>
    <scope>NUCLEOTIDE SEQUENCE [LARGE SCALE GENOMIC DNA]</scope>
    <source>
        <strain evidence="8 9">CBS 606.96</strain>
    </source>
</reference>
<evidence type="ECO:0000313" key="8">
    <source>
        <dbReference type="EMBL" id="EXJ84264.1"/>
    </source>
</evidence>
<dbReference type="PROSITE" id="PS50048">
    <property type="entry name" value="ZN2_CY6_FUNGAL_2"/>
    <property type="match status" value="1"/>
</dbReference>
<feature type="compositionally biased region" description="Low complexity" evidence="6">
    <location>
        <begin position="117"/>
        <end position="132"/>
    </location>
</feature>
<dbReference type="Proteomes" id="UP000019478">
    <property type="component" value="Unassembled WGS sequence"/>
</dbReference>
<keyword evidence="1" id="KW-0479">Metal-binding</keyword>
<sequence>MNTTATSAAPRSTRHKSRSSLACLPCRSRHLKCDGVRPYCRRCIVASQQCQYAQSRRGGLDRAALAERRKRLEATGSTQAESESADISSPLQSWVPPPPPPLSGDVGADITNDYGPSGESSTNAGSGSSTSSPRVDIGDDIEGDSLIASYYTNFHKFHPVVLPQKHLIRIHRTRSIKLNLRPLVAVLRLIGHIYSAREWSTSLRDHVETCFAEASHADPTMVQCRTLYSIALFWNNYKDESKKEMDAAVRLALDLQMFRQEFAAKQGSQDAVLTECWRRTWWTLYMVDACYAGTLGTMNFATMDVVATVDLPCEEWEYEEGQIPEPKTLQDFDCRDLAPESTSFSSFAYLIGAVRCAALAISTAPKVATSECSQQILQAADAVINGWLLLLPKGRKQVMSKTGELDELMFQAHLLIHVATVGLHRPLSDFKFNPIEWISTCARAPPRETPTPELINVHTVRVLKSIEAQIRLLALPTTEQFHHSPFTTCMVSEGTLALLSGCKFLFKGKELAVARDQIRMTIGCLKVLGEMWPRTAKNVQELQIIARHVLGLGNPRATEPDNSVPGSSEVPSLSSSDQDQTMNEGPDDGDPLSSNNSDIDIFASLGSMEDVCGWYNNYSSGFGQDPSWWTETSLS</sequence>
<feature type="compositionally biased region" description="Low complexity" evidence="6">
    <location>
        <begin position="563"/>
        <end position="576"/>
    </location>
</feature>
<dbReference type="SMART" id="SM00066">
    <property type="entry name" value="GAL4"/>
    <property type="match status" value="1"/>
</dbReference>
<dbReference type="GO" id="GO:0006351">
    <property type="term" value="P:DNA-templated transcription"/>
    <property type="evidence" value="ECO:0007669"/>
    <property type="project" value="InterPro"/>
</dbReference>
<keyword evidence="3" id="KW-0238">DNA-binding</keyword>
<keyword evidence="9" id="KW-1185">Reference proteome</keyword>
<gene>
    <name evidence="8" type="ORF">A1O3_04931</name>
</gene>
<dbReference type="InterPro" id="IPR001138">
    <property type="entry name" value="Zn2Cys6_DnaBD"/>
</dbReference>
<evidence type="ECO:0000256" key="1">
    <source>
        <dbReference type="ARBA" id="ARBA00022723"/>
    </source>
</evidence>
<dbReference type="STRING" id="1182542.W9YPS7"/>
<evidence type="ECO:0000313" key="9">
    <source>
        <dbReference type="Proteomes" id="UP000019478"/>
    </source>
</evidence>
<dbReference type="OrthoDB" id="2399539at2759"/>
<proteinExistence type="predicted"/>
<dbReference type="CDD" id="cd00067">
    <property type="entry name" value="GAL4"/>
    <property type="match status" value="1"/>
</dbReference>
<protein>
    <recommendedName>
        <fullName evidence="7">Zn(2)-C6 fungal-type domain-containing protein</fullName>
    </recommendedName>
</protein>
<keyword evidence="4" id="KW-0804">Transcription</keyword>